<keyword evidence="2" id="KW-0812">Transmembrane</keyword>
<evidence type="ECO:0000256" key="1">
    <source>
        <dbReference type="SAM" id="MobiDB-lite"/>
    </source>
</evidence>
<keyword evidence="2" id="KW-0472">Membrane</keyword>
<organism evidence="3 4">
    <name type="scientific">Portunus trituberculatus</name>
    <name type="common">Swimming crab</name>
    <name type="synonym">Neptunus trituberculatus</name>
    <dbReference type="NCBI Taxonomy" id="210409"/>
    <lineage>
        <taxon>Eukaryota</taxon>
        <taxon>Metazoa</taxon>
        <taxon>Ecdysozoa</taxon>
        <taxon>Arthropoda</taxon>
        <taxon>Crustacea</taxon>
        <taxon>Multicrustacea</taxon>
        <taxon>Malacostraca</taxon>
        <taxon>Eumalacostraca</taxon>
        <taxon>Eucarida</taxon>
        <taxon>Decapoda</taxon>
        <taxon>Pleocyemata</taxon>
        <taxon>Brachyura</taxon>
        <taxon>Eubrachyura</taxon>
        <taxon>Portunoidea</taxon>
        <taxon>Portunidae</taxon>
        <taxon>Portuninae</taxon>
        <taxon>Portunus</taxon>
    </lineage>
</organism>
<feature type="compositionally biased region" description="Low complexity" evidence="1">
    <location>
        <begin position="1"/>
        <end position="23"/>
    </location>
</feature>
<accession>A0A5B7GW88</accession>
<reference evidence="3 4" key="1">
    <citation type="submission" date="2019-05" db="EMBL/GenBank/DDBJ databases">
        <title>Another draft genome of Portunus trituberculatus and its Hox gene families provides insights of decapod evolution.</title>
        <authorList>
            <person name="Jeong J.-H."/>
            <person name="Song I."/>
            <person name="Kim S."/>
            <person name="Choi T."/>
            <person name="Kim D."/>
            <person name="Ryu S."/>
            <person name="Kim W."/>
        </authorList>
    </citation>
    <scope>NUCLEOTIDE SEQUENCE [LARGE SCALE GENOMIC DNA]</scope>
    <source>
        <tissue evidence="3">Muscle</tissue>
    </source>
</reference>
<sequence>MITATTTTCTTSTQENTPTSTGTGMYRTPPPSPPSRPSQNLVTCPRGDQCSDRSQLASRVSVAAPGKTKAAVQLSTGAHGTCPELQGGKMKTLPTTAPNNLHCRLHTATTSPRLTKLLFFLPSFPLFSLLSLSFSLSAPPPSLLPSLPPDRRRSQVHSSVSLSPEQVAARLCRLRSHEGWVTPCQDLVHSELNSA</sequence>
<dbReference type="Proteomes" id="UP000324222">
    <property type="component" value="Unassembled WGS sequence"/>
</dbReference>
<protein>
    <submittedName>
        <fullName evidence="3">Uncharacterized protein</fullName>
    </submittedName>
</protein>
<keyword evidence="4" id="KW-1185">Reference proteome</keyword>
<evidence type="ECO:0000256" key="2">
    <source>
        <dbReference type="SAM" id="Phobius"/>
    </source>
</evidence>
<gene>
    <name evidence="3" type="ORF">E2C01_055221</name>
</gene>
<dbReference type="EMBL" id="VSRR010018258">
    <property type="protein sequence ID" value="MPC61158.1"/>
    <property type="molecule type" value="Genomic_DNA"/>
</dbReference>
<dbReference type="AlphaFoldDB" id="A0A5B7GW88"/>
<feature type="transmembrane region" description="Helical" evidence="2">
    <location>
        <begin position="117"/>
        <end position="138"/>
    </location>
</feature>
<keyword evidence="2" id="KW-1133">Transmembrane helix</keyword>
<feature type="region of interest" description="Disordered" evidence="1">
    <location>
        <begin position="1"/>
        <end position="49"/>
    </location>
</feature>
<proteinExistence type="predicted"/>
<comment type="caution">
    <text evidence="3">The sequence shown here is derived from an EMBL/GenBank/DDBJ whole genome shotgun (WGS) entry which is preliminary data.</text>
</comment>
<name>A0A5B7GW88_PORTR</name>
<evidence type="ECO:0000313" key="3">
    <source>
        <dbReference type="EMBL" id="MPC61158.1"/>
    </source>
</evidence>
<evidence type="ECO:0000313" key="4">
    <source>
        <dbReference type="Proteomes" id="UP000324222"/>
    </source>
</evidence>